<sequence>MPTTIAAWRAALEAGDAEAAGGCLAENAVFISPLTEKFRFHGREQITEVLRSAVEVFDDVRYHTEVGEGSTYALFFHCRVGAQAVEEAQLIRLDDAGLIGELTFFGRPLPALTETMLALGPRMLRRQGQPGLGRLIGFAVRPLAAMTRFGERRLVPLGDPNRRRRIDG</sequence>
<dbReference type="SUPFAM" id="SSF54427">
    <property type="entry name" value="NTF2-like"/>
    <property type="match status" value="1"/>
</dbReference>
<dbReference type="OrthoDB" id="3542814at2"/>
<feature type="domain" description="SnoaL-like" evidence="1">
    <location>
        <begin position="6"/>
        <end position="88"/>
    </location>
</feature>
<comment type="caution">
    <text evidence="2">The sequence shown here is derived from an EMBL/GenBank/DDBJ whole genome shotgun (WGS) entry which is preliminary data.</text>
</comment>
<keyword evidence="3" id="KW-1185">Reference proteome</keyword>
<dbReference type="Gene3D" id="3.10.450.50">
    <property type="match status" value="1"/>
</dbReference>
<reference evidence="2 3" key="1">
    <citation type="submission" date="2018-08" db="EMBL/GenBank/DDBJ databases">
        <title>Sequencing the genomes of 1000 actinobacteria strains.</title>
        <authorList>
            <person name="Klenk H.-P."/>
        </authorList>
    </citation>
    <scope>NUCLEOTIDE SEQUENCE [LARGE SCALE GENOMIC DNA]</scope>
    <source>
        <strain evidence="2 3">DSM 44099</strain>
    </source>
</reference>
<evidence type="ECO:0000313" key="3">
    <source>
        <dbReference type="Proteomes" id="UP000256913"/>
    </source>
</evidence>
<proteinExistence type="predicted"/>
<dbReference type="InterPro" id="IPR032710">
    <property type="entry name" value="NTF2-like_dom_sf"/>
</dbReference>
<evidence type="ECO:0000259" key="1">
    <source>
        <dbReference type="Pfam" id="PF12680"/>
    </source>
</evidence>
<dbReference type="AlphaFoldDB" id="A0A3D9ZLD9"/>
<dbReference type="EMBL" id="QUMQ01000001">
    <property type="protein sequence ID" value="REF98198.1"/>
    <property type="molecule type" value="Genomic_DNA"/>
</dbReference>
<dbReference type="InterPro" id="IPR037401">
    <property type="entry name" value="SnoaL-like"/>
</dbReference>
<dbReference type="Proteomes" id="UP000256913">
    <property type="component" value="Unassembled WGS sequence"/>
</dbReference>
<organism evidence="2 3">
    <name type="scientific">Asanoa ferruginea</name>
    <dbReference type="NCBI Taxonomy" id="53367"/>
    <lineage>
        <taxon>Bacteria</taxon>
        <taxon>Bacillati</taxon>
        <taxon>Actinomycetota</taxon>
        <taxon>Actinomycetes</taxon>
        <taxon>Micromonosporales</taxon>
        <taxon>Micromonosporaceae</taxon>
        <taxon>Asanoa</taxon>
    </lineage>
</organism>
<protein>
    <submittedName>
        <fullName evidence="2">SnoaL-like protein</fullName>
    </submittedName>
</protein>
<dbReference type="Pfam" id="PF12680">
    <property type="entry name" value="SnoaL_2"/>
    <property type="match status" value="1"/>
</dbReference>
<evidence type="ECO:0000313" key="2">
    <source>
        <dbReference type="EMBL" id="REF98198.1"/>
    </source>
</evidence>
<dbReference type="RefSeq" id="WP_116069527.1">
    <property type="nucleotide sequence ID" value="NZ_BONB01000040.1"/>
</dbReference>
<accession>A0A3D9ZLD9</accession>
<gene>
    <name evidence="2" type="ORF">DFJ67_4212</name>
</gene>
<name>A0A3D9ZLD9_9ACTN</name>